<evidence type="ECO:0000256" key="1">
    <source>
        <dbReference type="ARBA" id="ARBA00004842"/>
    </source>
</evidence>
<evidence type="ECO:0000256" key="5">
    <source>
        <dbReference type="ARBA" id="ARBA00022679"/>
    </source>
</evidence>
<comment type="similarity">
    <text evidence="2 11">Belongs to the shikimate kinase family.</text>
</comment>
<keyword evidence="7 11" id="KW-0418">Kinase</keyword>
<evidence type="ECO:0000256" key="3">
    <source>
        <dbReference type="ARBA" id="ARBA00012154"/>
    </source>
</evidence>
<keyword evidence="11" id="KW-0963">Cytoplasm</keyword>
<feature type="binding site" evidence="11">
    <location>
        <position position="160"/>
    </location>
    <ligand>
        <name>ATP</name>
        <dbReference type="ChEBI" id="CHEBI:30616"/>
    </ligand>
</feature>
<keyword evidence="6 11" id="KW-0547">Nucleotide-binding</keyword>
<keyword evidence="5 11" id="KW-0808">Transferase</keyword>
<gene>
    <name evidence="11" type="primary">aroK</name>
    <name evidence="12" type="ORF">GCM10023216_18080</name>
</gene>
<dbReference type="EC" id="2.7.1.71" evidence="3 11"/>
<keyword evidence="11" id="KW-0479">Metal-binding</keyword>
<evidence type="ECO:0000313" key="12">
    <source>
        <dbReference type="EMBL" id="GAA4727436.1"/>
    </source>
</evidence>
<feature type="binding site" evidence="11">
    <location>
        <position position="61"/>
    </location>
    <ligand>
        <name>substrate</name>
    </ligand>
</feature>
<dbReference type="InterPro" id="IPR000623">
    <property type="entry name" value="Shikimate_kinase/TSH1"/>
</dbReference>
<feature type="binding site" evidence="11">
    <location>
        <position position="19"/>
    </location>
    <ligand>
        <name>Mg(2+)</name>
        <dbReference type="ChEBI" id="CHEBI:18420"/>
    </ligand>
</feature>
<feature type="binding site" evidence="11">
    <location>
        <position position="83"/>
    </location>
    <ligand>
        <name>substrate</name>
    </ligand>
</feature>
<keyword evidence="13" id="KW-1185">Reference proteome</keyword>
<comment type="pathway">
    <text evidence="1 11">Metabolic intermediate biosynthesis; chorismate biosynthesis; chorismate from D-erythrose 4-phosphate and phosphoenolpyruvate: step 5/7.</text>
</comment>
<keyword evidence="4 11" id="KW-0028">Amino-acid biosynthesis</keyword>
<comment type="catalytic activity">
    <reaction evidence="10 11">
        <text>shikimate + ATP = 3-phosphoshikimate + ADP + H(+)</text>
        <dbReference type="Rhea" id="RHEA:13121"/>
        <dbReference type="ChEBI" id="CHEBI:15378"/>
        <dbReference type="ChEBI" id="CHEBI:30616"/>
        <dbReference type="ChEBI" id="CHEBI:36208"/>
        <dbReference type="ChEBI" id="CHEBI:145989"/>
        <dbReference type="ChEBI" id="CHEBI:456216"/>
        <dbReference type="EC" id="2.7.1.71"/>
    </reaction>
</comment>
<feature type="binding site" evidence="11">
    <location>
        <position position="125"/>
    </location>
    <ligand>
        <name>ATP</name>
        <dbReference type="ChEBI" id="CHEBI:30616"/>
    </ligand>
</feature>
<comment type="subcellular location">
    <subcellularLocation>
        <location evidence="11">Cytoplasm</location>
    </subcellularLocation>
</comment>
<accession>A0ABP8YDW3</accession>
<dbReference type="PANTHER" id="PTHR21087:SF16">
    <property type="entry name" value="SHIKIMATE KINASE 1, CHLOROPLASTIC"/>
    <property type="match status" value="1"/>
</dbReference>
<comment type="function">
    <text evidence="11">Catalyzes the specific phosphorylation of the 3-hydroxyl group of shikimic acid using ATP as a cosubstrate.</text>
</comment>
<dbReference type="PRINTS" id="PR01100">
    <property type="entry name" value="SHIKIMTKNASE"/>
</dbReference>
<dbReference type="InterPro" id="IPR027417">
    <property type="entry name" value="P-loop_NTPase"/>
</dbReference>
<name>A0ABP8YDW3_9MICO</name>
<keyword evidence="8 11" id="KW-0067">ATP-binding</keyword>
<comment type="caution">
    <text evidence="12">The sequence shown here is derived from an EMBL/GenBank/DDBJ whole genome shotgun (WGS) entry which is preliminary data.</text>
</comment>
<evidence type="ECO:0000256" key="10">
    <source>
        <dbReference type="ARBA" id="ARBA00048567"/>
    </source>
</evidence>
<keyword evidence="11" id="KW-0460">Magnesium</keyword>
<dbReference type="Pfam" id="PF01202">
    <property type="entry name" value="SKI"/>
    <property type="match status" value="1"/>
</dbReference>
<dbReference type="RefSeq" id="WP_172149718.1">
    <property type="nucleotide sequence ID" value="NZ_BAABID010000008.1"/>
</dbReference>
<dbReference type="InterPro" id="IPR031322">
    <property type="entry name" value="Shikimate/glucono_kinase"/>
</dbReference>
<dbReference type="GO" id="GO:0016301">
    <property type="term" value="F:kinase activity"/>
    <property type="evidence" value="ECO:0007669"/>
    <property type="project" value="UniProtKB-KW"/>
</dbReference>
<evidence type="ECO:0000256" key="2">
    <source>
        <dbReference type="ARBA" id="ARBA00006997"/>
    </source>
</evidence>
<dbReference type="Gene3D" id="3.40.50.300">
    <property type="entry name" value="P-loop containing nucleotide triphosphate hydrolases"/>
    <property type="match status" value="1"/>
</dbReference>
<dbReference type="PANTHER" id="PTHR21087">
    <property type="entry name" value="SHIKIMATE KINASE"/>
    <property type="match status" value="1"/>
</dbReference>
<comment type="subunit">
    <text evidence="11">Monomer.</text>
</comment>
<keyword evidence="9 11" id="KW-0057">Aromatic amino acid biosynthesis</keyword>
<dbReference type="EMBL" id="BAABID010000008">
    <property type="protein sequence ID" value="GAA4727436.1"/>
    <property type="molecule type" value="Genomic_DNA"/>
</dbReference>
<evidence type="ECO:0000256" key="11">
    <source>
        <dbReference type="HAMAP-Rule" id="MF_00109"/>
    </source>
</evidence>
<proteinExistence type="inferred from homology"/>
<feature type="binding site" evidence="11">
    <location>
        <position position="143"/>
    </location>
    <ligand>
        <name>substrate</name>
    </ligand>
</feature>
<evidence type="ECO:0000256" key="8">
    <source>
        <dbReference type="ARBA" id="ARBA00022840"/>
    </source>
</evidence>
<dbReference type="HAMAP" id="MF_00109">
    <property type="entry name" value="Shikimate_kinase"/>
    <property type="match status" value="1"/>
</dbReference>
<reference evidence="13" key="1">
    <citation type="journal article" date="2019" name="Int. J. Syst. Evol. Microbiol.">
        <title>The Global Catalogue of Microorganisms (GCM) 10K type strain sequencing project: providing services to taxonomists for standard genome sequencing and annotation.</title>
        <authorList>
            <consortium name="The Broad Institute Genomics Platform"/>
            <consortium name="The Broad Institute Genome Sequencing Center for Infectious Disease"/>
            <person name="Wu L."/>
            <person name="Ma J."/>
        </authorList>
    </citation>
    <scope>NUCLEOTIDE SEQUENCE [LARGE SCALE GENOMIC DNA]</scope>
    <source>
        <strain evidence="13">JCM 18063</strain>
    </source>
</reference>
<evidence type="ECO:0000256" key="9">
    <source>
        <dbReference type="ARBA" id="ARBA00023141"/>
    </source>
</evidence>
<evidence type="ECO:0000256" key="6">
    <source>
        <dbReference type="ARBA" id="ARBA00022741"/>
    </source>
</evidence>
<dbReference type="Proteomes" id="UP001500956">
    <property type="component" value="Unassembled WGS sequence"/>
</dbReference>
<sequence>MSATRPRAVLTGPPGSGKTTVGRLLAEHLGVAFRDTDADVEELAGKAVPDIFVEDGEPHFRDLEREAVTTALATHDGILALGGGAVMDAHTQRALTGYAADGGTVVFLDVSLVHAAPRVGFNQSRPLLVGNPRARWAELMQARRPTYERLATLRVHSDERTAAQVASQILEEVRP</sequence>
<evidence type="ECO:0000256" key="4">
    <source>
        <dbReference type="ARBA" id="ARBA00022605"/>
    </source>
</evidence>
<dbReference type="PROSITE" id="PS01128">
    <property type="entry name" value="SHIKIMATE_KINASE"/>
    <property type="match status" value="1"/>
</dbReference>
<dbReference type="SUPFAM" id="SSF52540">
    <property type="entry name" value="P-loop containing nucleoside triphosphate hydrolases"/>
    <property type="match status" value="1"/>
</dbReference>
<dbReference type="InterPro" id="IPR023000">
    <property type="entry name" value="Shikimate_kinase_CS"/>
</dbReference>
<protein>
    <recommendedName>
        <fullName evidence="3 11">Shikimate kinase</fullName>
        <shortName evidence="11">SK</shortName>
        <ecNumber evidence="3 11">2.7.1.71</ecNumber>
    </recommendedName>
</protein>
<dbReference type="CDD" id="cd00464">
    <property type="entry name" value="SK"/>
    <property type="match status" value="1"/>
</dbReference>
<organism evidence="12 13">
    <name type="scientific">Isoptericola chiayiensis</name>
    <dbReference type="NCBI Taxonomy" id="579446"/>
    <lineage>
        <taxon>Bacteria</taxon>
        <taxon>Bacillati</taxon>
        <taxon>Actinomycetota</taxon>
        <taxon>Actinomycetes</taxon>
        <taxon>Micrococcales</taxon>
        <taxon>Promicromonosporaceae</taxon>
        <taxon>Isoptericola</taxon>
    </lineage>
</organism>
<evidence type="ECO:0000256" key="7">
    <source>
        <dbReference type="ARBA" id="ARBA00022777"/>
    </source>
</evidence>
<feature type="binding site" evidence="11">
    <location>
        <begin position="15"/>
        <end position="20"/>
    </location>
    <ligand>
        <name>ATP</name>
        <dbReference type="ChEBI" id="CHEBI:30616"/>
    </ligand>
</feature>
<comment type="cofactor">
    <cofactor evidence="11">
        <name>Mg(2+)</name>
        <dbReference type="ChEBI" id="CHEBI:18420"/>
    </cofactor>
    <text evidence="11">Binds 1 Mg(2+) ion per subunit.</text>
</comment>
<evidence type="ECO:0000313" key="13">
    <source>
        <dbReference type="Proteomes" id="UP001500956"/>
    </source>
</evidence>
<feature type="binding site" evidence="11">
    <location>
        <position position="37"/>
    </location>
    <ligand>
        <name>substrate</name>
    </ligand>
</feature>